<keyword evidence="5" id="KW-1185">Reference proteome</keyword>
<reference evidence="4" key="2">
    <citation type="submission" date="2020-09" db="EMBL/GenBank/DDBJ databases">
        <authorList>
            <person name="Sun Q."/>
            <person name="Ohkuma M."/>
        </authorList>
    </citation>
    <scope>NUCLEOTIDE SEQUENCE</scope>
    <source>
        <strain evidence="4">JCM 4790</strain>
    </source>
</reference>
<evidence type="ECO:0000256" key="1">
    <source>
        <dbReference type="ARBA" id="ARBA00009013"/>
    </source>
</evidence>
<protein>
    <recommendedName>
        <fullName evidence="2">Anti-sigma factor antagonist</fullName>
    </recommendedName>
</protein>
<dbReference type="EMBL" id="BMVU01000036">
    <property type="protein sequence ID" value="GGX96449.1"/>
    <property type="molecule type" value="Genomic_DNA"/>
</dbReference>
<dbReference type="Proteomes" id="UP000619244">
    <property type="component" value="Unassembled WGS sequence"/>
</dbReference>
<dbReference type="GO" id="GO:0043856">
    <property type="term" value="F:anti-sigma factor antagonist activity"/>
    <property type="evidence" value="ECO:0007669"/>
    <property type="project" value="InterPro"/>
</dbReference>
<dbReference type="PROSITE" id="PS50801">
    <property type="entry name" value="STAS"/>
    <property type="match status" value="1"/>
</dbReference>
<evidence type="ECO:0000313" key="4">
    <source>
        <dbReference type="EMBL" id="GGX96449.1"/>
    </source>
</evidence>
<evidence type="ECO:0000313" key="5">
    <source>
        <dbReference type="Proteomes" id="UP000619244"/>
    </source>
</evidence>
<comment type="caution">
    <text evidence="4">The sequence shown here is derived from an EMBL/GenBank/DDBJ whole genome shotgun (WGS) entry which is preliminary data.</text>
</comment>
<dbReference type="Pfam" id="PF01740">
    <property type="entry name" value="STAS"/>
    <property type="match status" value="1"/>
</dbReference>
<dbReference type="InterPro" id="IPR036513">
    <property type="entry name" value="STAS_dom_sf"/>
</dbReference>
<dbReference type="RefSeq" id="WP_229919600.1">
    <property type="nucleotide sequence ID" value="NZ_BMVU01000036.1"/>
</dbReference>
<dbReference type="SUPFAM" id="SSF52091">
    <property type="entry name" value="SpoIIaa-like"/>
    <property type="match status" value="1"/>
</dbReference>
<name>A0A918U5T1_9ACTN</name>
<dbReference type="PANTHER" id="PTHR33495">
    <property type="entry name" value="ANTI-SIGMA FACTOR ANTAGONIST TM_1081-RELATED-RELATED"/>
    <property type="match status" value="1"/>
</dbReference>
<dbReference type="NCBIfam" id="TIGR00377">
    <property type="entry name" value="ant_ant_sig"/>
    <property type="match status" value="1"/>
</dbReference>
<gene>
    <name evidence="4" type="ORF">GCM10010358_57820</name>
</gene>
<feature type="domain" description="STAS" evidence="3">
    <location>
        <begin position="13"/>
        <end position="121"/>
    </location>
</feature>
<evidence type="ECO:0000256" key="2">
    <source>
        <dbReference type="RuleBase" id="RU003749"/>
    </source>
</evidence>
<evidence type="ECO:0000259" key="3">
    <source>
        <dbReference type="PROSITE" id="PS50801"/>
    </source>
</evidence>
<dbReference type="InterPro" id="IPR002645">
    <property type="entry name" value="STAS_dom"/>
</dbReference>
<dbReference type="AlphaFoldDB" id="A0A918U5T1"/>
<proteinExistence type="inferred from homology"/>
<accession>A0A918U5T1</accession>
<dbReference type="Gene3D" id="3.30.750.24">
    <property type="entry name" value="STAS domain"/>
    <property type="match status" value="1"/>
</dbReference>
<organism evidence="4 5">
    <name type="scientific">Streptomyces minutiscleroticus</name>
    <dbReference type="NCBI Taxonomy" id="68238"/>
    <lineage>
        <taxon>Bacteria</taxon>
        <taxon>Bacillati</taxon>
        <taxon>Actinomycetota</taxon>
        <taxon>Actinomycetes</taxon>
        <taxon>Kitasatosporales</taxon>
        <taxon>Streptomycetaceae</taxon>
        <taxon>Streptomyces</taxon>
    </lineage>
</organism>
<sequence length="121" mass="12872">MTDIRKATDSSHLRITRTTVDGVTVVATHGDIDYDSADLLGRALAPPDGATRPRIVLDLSAATFLDSTGVRTLMSAHHDIQRAQGRLRLAGAAGSVLHTLRLISVDTVIDCFPTLRQALGA</sequence>
<dbReference type="PANTHER" id="PTHR33495:SF2">
    <property type="entry name" value="ANTI-SIGMA FACTOR ANTAGONIST TM_1081-RELATED"/>
    <property type="match status" value="1"/>
</dbReference>
<dbReference type="CDD" id="cd07043">
    <property type="entry name" value="STAS_anti-anti-sigma_factors"/>
    <property type="match status" value="1"/>
</dbReference>
<dbReference type="InterPro" id="IPR003658">
    <property type="entry name" value="Anti-sigma_ant"/>
</dbReference>
<comment type="similarity">
    <text evidence="1 2">Belongs to the anti-sigma-factor antagonist family.</text>
</comment>
<reference evidence="4" key="1">
    <citation type="journal article" date="2014" name="Int. J. Syst. Evol. Microbiol.">
        <title>Complete genome sequence of Corynebacterium casei LMG S-19264T (=DSM 44701T), isolated from a smear-ripened cheese.</title>
        <authorList>
            <consortium name="US DOE Joint Genome Institute (JGI-PGF)"/>
            <person name="Walter F."/>
            <person name="Albersmeier A."/>
            <person name="Kalinowski J."/>
            <person name="Ruckert C."/>
        </authorList>
    </citation>
    <scope>NUCLEOTIDE SEQUENCE</scope>
    <source>
        <strain evidence="4">JCM 4790</strain>
    </source>
</reference>